<evidence type="ECO:0000256" key="4">
    <source>
        <dbReference type="ARBA" id="ARBA00020019"/>
    </source>
</evidence>
<evidence type="ECO:0000313" key="13">
    <source>
        <dbReference type="EMBL" id="SNY57355.1"/>
    </source>
</evidence>
<keyword evidence="10 11" id="KW-0131">Cell cycle</keyword>
<dbReference type="PANTHER" id="PTHR24220">
    <property type="entry name" value="IMPORT ATP-BINDING PROTEIN"/>
    <property type="match status" value="1"/>
</dbReference>
<keyword evidence="8 11" id="KW-0067">ATP-binding</keyword>
<comment type="similarity">
    <text evidence="3 11">Belongs to the ABC transporter superfamily.</text>
</comment>
<reference evidence="14" key="1">
    <citation type="submission" date="2017-09" db="EMBL/GenBank/DDBJ databases">
        <authorList>
            <person name="Varghese N."/>
            <person name="Submissions S."/>
        </authorList>
    </citation>
    <scope>NUCLEOTIDE SEQUENCE [LARGE SCALE GENOMIC DNA]</scope>
    <source>
        <strain evidence="14">CGMCC 1.12461</strain>
    </source>
</reference>
<dbReference type="GO" id="GO:0051301">
    <property type="term" value="P:cell division"/>
    <property type="evidence" value="ECO:0007669"/>
    <property type="project" value="UniProtKB-UniRule"/>
</dbReference>
<dbReference type="PANTHER" id="PTHR24220:SF470">
    <property type="entry name" value="CELL DIVISION ATP-BINDING PROTEIN FTSE"/>
    <property type="match status" value="1"/>
</dbReference>
<dbReference type="InterPro" id="IPR027417">
    <property type="entry name" value="P-loop_NTPase"/>
</dbReference>
<dbReference type="GO" id="GO:0005886">
    <property type="term" value="C:plasma membrane"/>
    <property type="evidence" value="ECO:0007669"/>
    <property type="project" value="UniProtKB-SubCell"/>
</dbReference>
<evidence type="ECO:0000256" key="8">
    <source>
        <dbReference type="ARBA" id="ARBA00022840"/>
    </source>
</evidence>
<dbReference type="PROSITE" id="PS00211">
    <property type="entry name" value="ABC_TRANSPORTER_1"/>
    <property type="match status" value="1"/>
</dbReference>
<keyword evidence="7 11" id="KW-0547">Nucleotide-binding</keyword>
<dbReference type="InterPro" id="IPR003439">
    <property type="entry name" value="ABC_transporter-like_ATP-bd"/>
</dbReference>
<dbReference type="SUPFAM" id="SSF52540">
    <property type="entry name" value="P-loop containing nucleoside triphosphate hydrolases"/>
    <property type="match status" value="1"/>
</dbReference>
<keyword evidence="9 11" id="KW-0472">Membrane</keyword>
<name>A0A285JAS9_9GAMM</name>
<accession>A0A285JAS9</accession>
<dbReference type="InterPro" id="IPR017871">
    <property type="entry name" value="ABC_transporter-like_CS"/>
</dbReference>
<evidence type="ECO:0000256" key="9">
    <source>
        <dbReference type="ARBA" id="ARBA00023136"/>
    </source>
</evidence>
<dbReference type="GO" id="GO:0022857">
    <property type="term" value="F:transmembrane transporter activity"/>
    <property type="evidence" value="ECO:0007669"/>
    <property type="project" value="TreeGrafter"/>
</dbReference>
<dbReference type="Proteomes" id="UP000219353">
    <property type="component" value="Unassembled WGS sequence"/>
</dbReference>
<evidence type="ECO:0000256" key="6">
    <source>
        <dbReference type="ARBA" id="ARBA00022618"/>
    </source>
</evidence>
<comment type="subunit">
    <text evidence="11">Homodimer. Forms a membrane-associated complex with FtsX.</text>
</comment>
<dbReference type="GO" id="GO:0005524">
    <property type="term" value="F:ATP binding"/>
    <property type="evidence" value="ECO:0007669"/>
    <property type="project" value="UniProtKB-UniRule"/>
</dbReference>
<dbReference type="RefSeq" id="WP_097112429.1">
    <property type="nucleotide sequence ID" value="NZ_OBEB01000007.1"/>
</dbReference>
<organism evidence="13 14">
    <name type="scientific">Arsukibacterium tuosuense</name>
    <dbReference type="NCBI Taxonomy" id="1323745"/>
    <lineage>
        <taxon>Bacteria</taxon>
        <taxon>Pseudomonadati</taxon>
        <taxon>Pseudomonadota</taxon>
        <taxon>Gammaproteobacteria</taxon>
        <taxon>Chromatiales</taxon>
        <taxon>Chromatiaceae</taxon>
        <taxon>Arsukibacterium</taxon>
    </lineage>
</organism>
<evidence type="ECO:0000313" key="14">
    <source>
        <dbReference type="Proteomes" id="UP000219353"/>
    </source>
</evidence>
<dbReference type="PROSITE" id="PS50893">
    <property type="entry name" value="ABC_TRANSPORTER_2"/>
    <property type="match status" value="1"/>
</dbReference>
<comment type="function">
    <text evidence="1">Part of the ABC transporter FtsEX involved in cellular division. Important for assembly or stability of the septal ring.</text>
</comment>
<dbReference type="FunFam" id="3.40.50.300:FF:000056">
    <property type="entry name" value="Cell division ATP-binding protein FtsE"/>
    <property type="match status" value="1"/>
</dbReference>
<keyword evidence="14" id="KW-1185">Reference proteome</keyword>
<protein>
    <recommendedName>
        <fullName evidence="4 11">Cell division ATP-binding protein FtsE</fullName>
    </recommendedName>
</protein>
<sequence>MLQFDQVSKSYPGGFVALDRISFRLEKGEMAFLTGHSGAGKSTLLKLISLIERPSAGRVLINDIELSRIKRSQIPYVRRDVGIIFQNHRLLMNHTVFDNVALPLVIEGFTGKEMVKRVHAALDKVGLLDKVRCLPATLSGGEQQRVGIARAVVNKPPLLLADEPTGNLDPDLSKDTMRVFEAFNQVGVSVLVATHDLGLVARMKYRTLTLKHGRMINDGLLQYQEPV</sequence>
<evidence type="ECO:0000256" key="5">
    <source>
        <dbReference type="ARBA" id="ARBA00022475"/>
    </source>
</evidence>
<dbReference type="AlphaFoldDB" id="A0A285JAS9"/>
<keyword evidence="6 11" id="KW-0132">Cell division</keyword>
<dbReference type="OrthoDB" id="66958at2"/>
<dbReference type="EMBL" id="OBEB01000007">
    <property type="protein sequence ID" value="SNY57355.1"/>
    <property type="molecule type" value="Genomic_DNA"/>
</dbReference>
<evidence type="ECO:0000256" key="2">
    <source>
        <dbReference type="ARBA" id="ARBA00004202"/>
    </source>
</evidence>
<dbReference type="SMART" id="SM00382">
    <property type="entry name" value="AAA"/>
    <property type="match status" value="1"/>
</dbReference>
<dbReference type="InterPro" id="IPR003593">
    <property type="entry name" value="AAA+_ATPase"/>
</dbReference>
<feature type="domain" description="ABC transporter" evidence="12">
    <location>
        <begin position="2"/>
        <end position="227"/>
    </location>
</feature>
<gene>
    <name evidence="11" type="primary">ftsE</name>
    <name evidence="13" type="ORF">SAMN06297280_3236</name>
</gene>
<evidence type="ECO:0000256" key="11">
    <source>
        <dbReference type="RuleBase" id="RU365094"/>
    </source>
</evidence>
<proteinExistence type="inferred from homology"/>
<dbReference type="GO" id="GO:0016887">
    <property type="term" value="F:ATP hydrolysis activity"/>
    <property type="evidence" value="ECO:0007669"/>
    <property type="project" value="InterPro"/>
</dbReference>
<keyword evidence="5 11" id="KW-1003">Cell membrane</keyword>
<evidence type="ECO:0000259" key="12">
    <source>
        <dbReference type="PROSITE" id="PS50893"/>
    </source>
</evidence>
<dbReference type="Pfam" id="PF00005">
    <property type="entry name" value="ABC_tran"/>
    <property type="match status" value="1"/>
</dbReference>
<dbReference type="NCBIfam" id="TIGR02673">
    <property type="entry name" value="FtsE"/>
    <property type="match status" value="1"/>
</dbReference>
<dbReference type="Gene3D" id="3.40.50.300">
    <property type="entry name" value="P-loop containing nucleotide triphosphate hydrolases"/>
    <property type="match status" value="1"/>
</dbReference>
<comment type="subcellular location">
    <subcellularLocation>
        <location evidence="11">Cell inner membrane</location>
        <topology evidence="11">Peripheral membrane protein</topology>
        <orientation evidence="11">Cytoplasmic side</orientation>
    </subcellularLocation>
    <subcellularLocation>
        <location evidence="2">Cell membrane</location>
        <topology evidence="2">Peripheral membrane protein</topology>
    </subcellularLocation>
</comment>
<dbReference type="InterPro" id="IPR005286">
    <property type="entry name" value="Cell_div_FtsE"/>
</dbReference>
<evidence type="ECO:0000256" key="10">
    <source>
        <dbReference type="ARBA" id="ARBA00023306"/>
    </source>
</evidence>
<dbReference type="InterPro" id="IPR015854">
    <property type="entry name" value="ABC_transpr_LolD-like"/>
</dbReference>
<evidence type="ECO:0000256" key="3">
    <source>
        <dbReference type="ARBA" id="ARBA00005417"/>
    </source>
</evidence>
<evidence type="ECO:0000256" key="7">
    <source>
        <dbReference type="ARBA" id="ARBA00022741"/>
    </source>
</evidence>
<evidence type="ECO:0000256" key="1">
    <source>
        <dbReference type="ARBA" id="ARBA00002579"/>
    </source>
</evidence>